<dbReference type="InterPro" id="IPR008792">
    <property type="entry name" value="PQQD"/>
</dbReference>
<dbReference type="InterPro" id="IPR041881">
    <property type="entry name" value="PqqD_sf"/>
</dbReference>
<sequence>MKLSPTAAFRAMGDEGVILMTDSGQIYSTNPSGTAFIRQITVGRSVAEAVSAVLDEFDVQEDVLLADLEELVAFLEAEGVVVTAAS</sequence>
<evidence type="ECO:0000313" key="1">
    <source>
        <dbReference type="EMBL" id="PTM61043.1"/>
    </source>
</evidence>
<gene>
    <name evidence="1" type="ORF">C8P69_102428</name>
</gene>
<accession>A0A2T4ZGM6</accession>
<proteinExistence type="predicted"/>
<dbReference type="EMBL" id="PZZL01000002">
    <property type="protein sequence ID" value="PTM61043.1"/>
    <property type="molecule type" value="Genomic_DNA"/>
</dbReference>
<dbReference type="Gene3D" id="1.10.10.1150">
    <property type="entry name" value="Coenzyme PQQ synthesis protein D (PqqD)"/>
    <property type="match status" value="1"/>
</dbReference>
<name>A0A2T4ZGM6_9HYPH</name>
<dbReference type="Pfam" id="PF05402">
    <property type="entry name" value="PqqD"/>
    <property type="match status" value="1"/>
</dbReference>
<keyword evidence="2" id="KW-1185">Reference proteome</keyword>
<dbReference type="RefSeq" id="WP_170118139.1">
    <property type="nucleotide sequence ID" value="NZ_PZZL01000002.1"/>
</dbReference>
<comment type="caution">
    <text evidence="1">The sequence shown here is derived from an EMBL/GenBank/DDBJ whole genome shotgun (WGS) entry which is preliminary data.</text>
</comment>
<dbReference type="Proteomes" id="UP000241808">
    <property type="component" value="Unassembled WGS sequence"/>
</dbReference>
<protein>
    <submittedName>
        <fullName evidence="1">Coenzyme PQQ synthesis protein D (PqqD)</fullName>
    </submittedName>
</protein>
<evidence type="ECO:0000313" key="2">
    <source>
        <dbReference type="Proteomes" id="UP000241808"/>
    </source>
</evidence>
<dbReference type="AlphaFoldDB" id="A0A2T4ZGM6"/>
<organism evidence="1 2">
    <name type="scientific">Phreatobacter oligotrophus</name>
    <dbReference type="NCBI Taxonomy" id="1122261"/>
    <lineage>
        <taxon>Bacteria</taxon>
        <taxon>Pseudomonadati</taxon>
        <taxon>Pseudomonadota</taxon>
        <taxon>Alphaproteobacteria</taxon>
        <taxon>Hyphomicrobiales</taxon>
        <taxon>Phreatobacteraceae</taxon>
        <taxon>Phreatobacter</taxon>
    </lineage>
</organism>
<reference evidence="1 2" key="1">
    <citation type="submission" date="2018-04" db="EMBL/GenBank/DDBJ databases">
        <title>Genomic Encyclopedia of Archaeal and Bacterial Type Strains, Phase II (KMG-II): from individual species to whole genera.</title>
        <authorList>
            <person name="Goeker M."/>
        </authorList>
    </citation>
    <scope>NUCLEOTIDE SEQUENCE [LARGE SCALE GENOMIC DNA]</scope>
    <source>
        <strain evidence="1 2">DSM 25521</strain>
    </source>
</reference>